<dbReference type="SUPFAM" id="SSF53720">
    <property type="entry name" value="ALDH-like"/>
    <property type="match status" value="1"/>
</dbReference>
<proteinExistence type="inferred from homology"/>
<dbReference type="Gene3D" id="3.40.605.10">
    <property type="entry name" value="Aldehyde Dehydrogenase, Chain A, domain 1"/>
    <property type="match status" value="1"/>
</dbReference>
<dbReference type="PROSITE" id="PS00070">
    <property type="entry name" value="ALDEHYDE_DEHYDR_CYS"/>
    <property type="match status" value="1"/>
</dbReference>
<dbReference type="PANTHER" id="PTHR11699">
    <property type="entry name" value="ALDEHYDE DEHYDROGENASE-RELATED"/>
    <property type="match status" value="1"/>
</dbReference>
<dbReference type="CDD" id="cd07114">
    <property type="entry name" value="ALDH_DhaS"/>
    <property type="match status" value="1"/>
</dbReference>
<dbReference type="InterPro" id="IPR016160">
    <property type="entry name" value="Ald_DH_CS_CYS"/>
</dbReference>
<protein>
    <submittedName>
        <fullName evidence="6">Aldehyde dehydrogenase (NAD+)</fullName>
    </submittedName>
</protein>
<feature type="domain" description="Aldehyde dehydrogenase" evidence="5">
    <location>
        <begin position="22"/>
        <end position="484"/>
    </location>
</feature>
<accession>A0A1G8TEL2</accession>
<dbReference type="RefSeq" id="WP_089851560.1">
    <property type="nucleotide sequence ID" value="NZ_FNEJ01000029.1"/>
</dbReference>
<dbReference type="InterPro" id="IPR029510">
    <property type="entry name" value="Ald_DH_CS_GLU"/>
</dbReference>
<dbReference type="Gene3D" id="3.40.309.10">
    <property type="entry name" value="Aldehyde Dehydrogenase, Chain A, domain 2"/>
    <property type="match status" value="1"/>
</dbReference>
<feature type="active site" evidence="3">
    <location>
        <position position="259"/>
    </location>
</feature>
<dbReference type="InterPro" id="IPR016163">
    <property type="entry name" value="Ald_DH_C"/>
</dbReference>
<dbReference type="FunFam" id="3.40.605.10:FF:000007">
    <property type="entry name" value="NAD/NADP-dependent betaine aldehyde dehydrogenase"/>
    <property type="match status" value="1"/>
</dbReference>
<reference evidence="7" key="1">
    <citation type="submission" date="2016-10" db="EMBL/GenBank/DDBJ databases">
        <authorList>
            <person name="Varghese N."/>
            <person name="Submissions S."/>
        </authorList>
    </citation>
    <scope>NUCLEOTIDE SEQUENCE [LARGE SCALE GENOMIC DNA]</scope>
    <source>
        <strain evidence="7">DSM 26424</strain>
    </source>
</reference>
<dbReference type="OrthoDB" id="7827050at2"/>
<dbReference type="FunFam" id="3.40.309.10:FF:000012">
    <property type="entry name" value="Betaine aldehyde dehydrogenase"/>
    <property type="match status" value="1"/>
</dbReference>
<evidence type="ECO:0000256" key="3">
    <source>
        <dbReference type="PROSITE-ProRule" id="PRU10007"/>
    </source>
</evidence>
<evidence type="ECO:0000313" key="6">
    <source>
        <dbReference type="EMBL" id="SDJ40039.1"/>
    </source>
</evidence>
<dbReference type="EMBL" id="FNEJ01000029">
    <property type="protein sequence ID" value="SDJ40039.1"/>
    <property type="molecule type" value="Genomic_DNA"/>
</dbReference>
<evidence type="ECO:0000259" key="5">
    <source>
        <dbReference type="Pfam" id="PF00171"/>
    </source>
</evidence>
<evidence type="ECO:0000256" key="1">
    <source>
        <dbReference type="ARBA" id="ARBA00009986"/>
    </source>
</evidence>
<keyword evidence="7" id="KW-1185">Reference proteome</keyword>
<comment type="similarity">
    <text evidence="1 4">Belongs to the aldehyde dehydrogenase family.</text>
</comment>
<dbReference type="InterPro" id="IPR015590">
    <property type="entry name" value="Aldehyde_DH_dom"/>
</dbReference>
<dbReference type="Pfam" id="PF00171">
    <property type="entry name" value="Aldedh"/>
    <property type="match status" value="1"/>
</dbReference>
<organism evidence="6 7">
    <name type="scientific">Salipiger marinus</name>
    <dbReference type="NCBI Taxonomy" id="555512"/>
    <lineage>
        <taxon>Bacteria</taxon>
        <taxon>Pseudomonadati</taxon>
        <taxon>Pseudomonadota</taxon>
        <taxon>Alphaproteobacteria</taxon>
        <taxon>Rhodobacterales</taxon>
        <taxon>Roseobacteraceae</taxon>
        <taxon>Salipiger</taxon>
    </lineage>
</organism>
<name>A0A1G8TEL2_9RHOB</name>
<evidence type="ECO:0000256" key="2">
    <source>
        <dbReference type="ARBA" id="ARBA00023002"/>
    </source>
</evidence>
<sequence>MTLFTTDALEGRCLPLFINNEFVPSQGQSFPSYDPATGAEWSSMPDATADEVDRAVRAARGAMTSAAWRDMSQTDRGSLMYRLADLISQNVDRLSRLEVRDNGKLLKEMTALTHAVAASMRYFAGMADKIEGTTIPVNKPDMLNFTLREPVGVIAAIVPWNSPLLLLNRAFSPAIAAGNAMVVKPSEHSAASILAFAELVAEAGFPPGVFNVVTGGGQTVGDALVRHPEVDKIDFTGGPETGRVIAASAAQNLTPAILELGGKSPNIICADADLDRAVTGVVSGIFAAGGQTCVAGSRCLVHDSIYDEVAERLVARAAEIRIGAPTEADTQLGPLALWSQVEKVGRFVEGAKTAGAKLLAGGGRAEQMGAGWYVQPTIFGDVTNEMDIARNEIFGPVLGLIRYSDDEDMIAKANDTRYGLASGLWTNDMERAMRFMRRINAGMVWINTYRSPSVMAPSGGYKDSGYGKHNGFAAINEFTRIKTVVIDYSGKTHDPFVMRVQS</sequence>
<dbReference type="InterPro" id="IPR016161">
    <property type="entry name" value="Ald_DH/histidinol_DH"/>
</dbReference>
<dbReference type="Proteomes" id="UP000199093">
    <property type="component" value="Unassembled WGS sequence"/>
</dbReference>
<dbReference type="InterPro" id="IPR016162">
    <property type="entry name" value="Ald_DH_N"/>
</dbReference>
<dbReference type="PROSITE" id="PS00687">
    <property type="entry name" value="ALDEHYDE_DEHYDR_GLU"/>
    <property type="match status" value="1"/>
</dbReference>
<dbReference type="AlphaFoldDB" id="A0A1G8TEL2"/>
<gene>
    <name evidence="6" type="ORF">SAMN04487993_102950</name>
</gene>
<dbReference type="STRING" id="555512.SAMN04487993_102950"/>
<evidence type="ECO:0000256" key="4">
    <source>
        <dbReference type="RuleBase" id="RU003345"/>
    </source>
</evidence>
<evidence type="ECO:0000313" key="7">
    <source>
        <dbReference type="Proteomes" id="UP000199093"/>
    </source>
</evidence>
<keyword evidence="2 4" id="KW-0560">Oxidoreductase</keyword>
<dbReference type="GO" id="GO:0016620">
    <property type="term" value="F:oxidoreductase activity, acting on the aldehyde or oxo group of donors, NAD or NADP as acceptor"/>
    <property type="evidence" value="ECO:0007669"/>
    <property type="project" value="InterPro"/>
</dbReference>